<protein>
    <submittedName>
        <fullName evidence="1">Uncharacterized protein</fullName>
    </submittedName>
</protein>
<reference evidence="1 2" key="1">
    <citation type="submission" date="2015-02" db="EMBL/GenBank/DDBJ databases">
        <title>Nostoc linckia genome annotation.</title>
        <authorList>
            <person name="Zhou Z."/>
        </authorList>
    </citation>
    <scope>NUCLEOTIDE SEQUENCE [LARGE SCALE GENOMIC DNA]</scope>
    <source>
        <strain evidence="2">z8</strain>
    </source>
</reference>
<proteinExistence type="predicted"/>
<dbReference type="Proteomes" id="UP000222310">
    <property type="component" value="Unassembled WGS sequence"/>
</dbReference>
<evidence type="ECO:0000313" key="1">
    <source>
        <dbReference type="EMBL" id="PHK02986.1"/>
    </source>
</evidence>
<evidence type="ECO:0000313" key="2">
    <source>
        <dbReference type="Proteomes" id="UP000222310"/>
    </source>
</evidence>
<comment type="caution">
    <text evidence="1">The sequence shown here is derived from an EMBL/GenBank/DDBJ whole genome shotgun (WGS) entry which is preliminary data.</text>
</comment>
<dbReference type="AlphaFoldDB" id="A0A9Q5ZBJ6"/>
<dbReference type="EMBL" id="LAHD01000044">
    <property type="protein sequence ID" value="PHK02986.1"/>
    <property type="molecule type" value="Genomic_DNA"/>
</dbReference>
<name>A0A9Q5ZBJ6_NOSLI</name>
<gene>
    <name evidence="1" type="ORF">VF08_16600</name>
</gene>
<organism evidence="1 2">
    <name type="scientific">Nostoc linckia z8</name>
    <dbReference type="NCBI Taxonomy" id="1628746"/>
    <lineage>
        <taxon>Bacteria</taxon>
        <taxon>Bacillati</taxon>
        <taxon>Cyanobacteriota</taxon>
        <taxon>Cyanophyceae</taxon>
        <taxon>Nostocales</taxon>
        <taxon>Nostocaceae</taxon>
        <taxon>Nostoc</taxon>
    </lineage>
</organism>
<sequence length="70" mass="8199">MVDQFDCNNIDNNFRAFLEGLCQAGFGNLPISVLYQFYLYIFETFTYIPLPFDDNWEEVLNLAEEVFVGD</sequence>
<dbReference type="GeneID" id="57096311"/>
<accession>A0A9Q5ZBJ6</accession>
<dbReference type="RefSeq" id="WP_099069855.1">
    <property type="nucleotide sequence ID" value="NZ_LAHD01000044.1"/>
</dbReference>